<evidence type="ECO:0000313" key="2">
    <source>
        <dbReference type="EMBL" id="JAP92493.1"/>
    </source>
</evidence>
<name>A0A146K6P4_9EUKA</name>
<evidence type="ECO:0000256" key="1">
    <source>
        <dbReference type="SAM" id="MobiDB-lite"/>
    </source>
</evidence>
<accession>A0A146K6P4</accession>
<reference evidence="2" key="1">
    <citation type="submission" date="2015-07" db="EMBL/GenBank/DDBJ databases">
        <title>Adaptation to a free-living lifestyle via gene acquisitions in the diplomonad Trepomonas sp. PC1.</title>
        <authorList>
            <person name="Xu F."/>
            <person name="Jerlstrom-Hultqvist J."/>
            <person name="Kolisko M."/>
            <person name="Simpson A.G.B."/>
            <person name="Roger A.J."/>
            <person name="Svard S.G."/>
            <person name="Andersson J.O."/>
        </authorList>
    </citation>
    <scope>NUCLEOTIDE SEQUENCE</scope>
    <source>
        <strain evidence="2">PC1</strain>
    </source>
</reference>
<organism evidence="2">
    <name type="scientific">Trepomonas sp. PC1</name>
    <dbReference type="NCBI Taxonomy" id="1076344"/>
    <lineage>
        <taxon>Eukaryota</taxon>
        <taxon>Metamonada</taxon>
        <taxon>Diplomonadida</taxon>
        <taxon>Hexamitidae</taxon>
        <taxon>Hexamitinae</taxon>
        <taxon>Trepomonas</taxon>
    </lineage>
</organism>
<dbReference type="EMBL" id="GDID01004113">
    <property type="protein sequence ID" value="JAP92493.1"/>
    <property type="molecule type" value="Transcribed_RNA"/>
</dbReference>
<feature type="region of interest" description="Disordered" evidence="1">
    <location>
        <begin position="821"/>
        <end position="853"/>
    </location>
</feature>
<feature type="non-terminal residue" evidence="2">
    <location>
        <position position="1"/>
    </location>
</feature>
<proteinExistence type="predicted"/>
<feature type="compositionally biased region" description="Basic and acidic residues" evidence="1">
    <location>
        <begin position="824"/>
        <end position="853"/>
    </location>
</feature>
<dbReference type="AlphaFoldDB" id="A0A146K6P4"/>
<protein>
    <submittedName>
        <fullName evidence="2">Uncharacterized protein</fullName>
    </submittedName>
</protein>
<gene>
    <name evidence="2" type="ORF">TPC1_15549</name>
</gene>
<sequence>QYCDSEYLQAQCEYFQDQKVDFFTTMLDYSNQKEFLRQNPSMKEKLLSLSDSRSEAFVQLLHQTDVFILSTLVNSQTLRLLELIKQMQQMTQSTKQLILVCTNNSSESQHVVRKAKQLIQRGLLKGIVINSGAIYDRQSDFSPLSKLVNFLISNKQFLGIQLQQSFQFTSSVRLLLAVNAFLGRKLTQIEVDVVDQQISALDFSSATKKLFSVQEAQAEVQTQNEPQKTARAKPAATELKPLSPGAVKRFNVQKAVEIKVDDQFMLLENEISASLRELLQVKPLKEAFNTEFSLKNFLQFKKFNKDEKETAVIELQNILRSQNIVQAPKVFEDLRQALPTFMLKLQHVTDFALSGSQLVNMDLSKQQQLISANFTVFSFYSLMSWLLQFGESVKQEAFWDKFCTNSNQIALACRCVLSKGFNPDLQMEEALNDYYQQLLFISTQQPKQSAVQTENETSKLAIKILMLAYRDCQSQFNNVCFAGLNSTFELGLISAIQSQQLEELLTPLKDEFALFADVKKIPAITKGQAAAEKLAQILQVQPQNVQNICQLATFQYRGDFVAVNPLLSSLLTEDALKGDQEVVKIFAPLVKFMQNLNVIKSCSRNDRACLSLQYATLKRIPTYFDFSAKFVSVSQLLDAYRLTYNLTRYPEQKQKTVSDKPPFDQLEQFRFNGQMFRFFLKQLQSQRKLTSTQTENFIIIFGKEQIKPNLHFLAKFQEIYGVEMLQKALKTLKIDVLTPKKVNEVQTAKQTEITKIQIKKTVFKSDFKDQLQKLKEIQEIYLKAAEFKQQQILAKEAEQKRLQQIQEQEFIQQQLNQDTSEMVTSKDQKREANSKQQKQKEKEKEKEVKTAQKEVRKEEVDVSNFAKPVQECEMTDQLVLEIDMQTEYIKKHKIDKMLEECLANLMLGIQCGMVEDQVEFLAEEVMRWGSKEVVEQVEQIKGESVNQEFLQNCEKQDEEIEMEDQNLITNEEHINIDQFEAE</sequence>